<proteinExistence type="predicted"/>
<feature type="domain" description="Iminophenyl-pyruvate dimer synthase" evidence="1">
    <location>
        <begin position="17"/>
        <end position="244"/>
    </location>
</feature>
<name>A0A918FK33_9ACTN</name>
<dbReference type="PANTHER" id="PTHR34400">
    <property type="match status" value="1"/>
</dbReference>
<dbReference type="InterPro" id="IPR026820">
    <property type="entry name" value="VioB/RebD_dom"/>
</dbReference>
<comment type="caution">
    <text evidence="2">The sequence shown here is derived from an EMBL/GenBank/DDBJ whole genome shotgun (WGS) entry which is preliminary data.</text>
</comment>
<keyword evidence="3" id="KW-1185">Reference proteome</keyword>
<dbReference type="Proteomes" id="UP000658320">
    <property type="component" value="Unassembled WGS sequence"/>
</dbReference>
<dbReference type="Gene3D" id="1.20.1260.10">
    <property type="match status" value="1"/>
</dbReference>
<dbReference type="Pfam" id="PF12902">
    <property type="entry name" value="Ferritin-like"/>
    <property type="match status" value="1"/>
</dbReference>
<dbReference type="PANTHER" id="PTHR34400:SF4">
    <property type="entry name" value="MEMBRANE PROTEIN"/>
    <property type="match status" value="1"/>
</dbReference>
<reference evidence="2" key="2">
    <citation type="submission" date="2020-09" db="EMBL/GenBank/DDBJ databases">
        <authorList>
            <person name="Sun Q."/>
            <person name="Ohkuma M."/>
        </authorList>
    </citation>
    <scope>NUCLEOTIDE SEQUENCE</scope>
    <source>
        <strain evidence="2">JCM 4346</strain>
    </source>
</reference>
<dbReference type="AlphaFoldDB" id="A0A918FK33"/>
<sequence length="374" mass="40843">MTQPTPISTLTDLKAALQLAIGVELSTIPVYLTALYSIEEGRNTDAAQTIRSVVMEEMLHMTLAANVLNALSEVPSVEPVTFQGHEGLVPVPGYPLDSPLISGIGTLRLLPFSPQAVDGFVRIEHPLHGAADVAEIAAGACGYRTIGEFYGAITLALKDPAICPDSAFQHRNQVPDTQYYGGAGHVVEVRDRASALQAVRTIVDEGEGLPPEHLEHEAKKVTTEDRLRSGWQMYSHYARFRELQTGRRFRTGQLANEDPEGALLLVDYGAVHPALYVPRNGDRADGPEGAALIEFDLAYSGLVDGLYRAFSGEPQALPRAVHAMHELRSRAVALMRTRIPADPAHTLCPRFSYLPLGDREKQARQAVELREQSR</sequence>
<reference evidence="2" key="1">
    <citation type="journal article" date="2014" name="Int. J. Syst. Evol. Microbiol.">
        <title>Complete genome sequence of Corynebacterium casei LMG S-19264T (=DSM 44701T), isolated from a smear-ripened cheese.</title>
        <authorList>
            <consortium name="US DOE Joint Genome Institute (JGI-PGF)"/>
            <person name="Walter F."/>
            <person name="Albersmeier A."/>
            <person name="Kalinowski J."/>
            <person name="Ruckert C."/>
        </authorList>
    </citation>
    <scope>NUCLEOTIDE SEQUENCE</scope>
    <source>
        <strain evidence="2">JCM 4346</strain>
    </source>
</reference>
<organism evidence="2 3">
    <name type="scientific">Streptomyces aurantiogriseus</name>
    <dbReference type="NCBI Taxonomy" id="66870"/>
    <lineage>
        <taxon>Bacteria</taxon>
        <taxon>Bacillati</taxon>
        <taxon>Actinomycetota</taxon>
        <taxon>Actinomycetes</taxon>
        <taxon>Kitasatosporales</taxon>
        <taxon>Streptomycetaceae</taxon>
        <taxon>Streptomyces</taxon>
    </lineage>
</organism>
<gene>
    <name evidence="2" type="ORF">GCM10010251_72330</name>
</gene>
<evidence type="ECO:0000313" key="2">
    <source>
        <dbReference type="EMBL" id="GGR44844.1"/>
    </source>
</evidence>
<evidence type="ECO:0000259" key="1">
    <source>
        <dbReference type="Pfam" id="PF12902"/>
    </source>
</evidence>
<dbReference type="RefSeq" id="WP_189942210.1">
    <property type="nucleotide sequence ID" value="NZ_BMSX01000021.1"/>
</dbReference>
<evidence type="ECO:0000313" key="3">
    <source>
        <dbReference type="Proteomes" id="UP000658320"/>
    </source>
</evidence>
<dbReference type="InterPro" id="IPR012347">
    <property type="entry name" value="Ferritin-like"/>
</dbReference>
<dbReference type="EMBL" id="BMSX01000021">
    <property type="protein sequence ID" value="GGR44844.1"/>
    <property type="molecule type" value="Genomic_DNA"/>
</dbReference>
<accession>A0A918FK33</accession>
<protein>
    <recommendedName>
        <fullName evidence="1">Iminophenyl-pyruvate dimer synthase domain-containing protein</fullName>
    </recommendedName>
</protein>